<evidence type="ECO:0000313" key="1">
    <source>
        <dbReference type="EMBL" id="SHH94598.1"/>
    </source>
</evidence>
<dbReference type="Proteomes" id="UP000189796">
    <property type="component" value="Chromosome I"/>
</dbReference>
<protein>
    <submittedName>
        <fullName evidence="1">Uncharacterized protein</fullName>
    </submittedName>
</protein>
<sequence length="205" mass="22432">MEVGTVVANAAGHAAVADETENSDLGFLPKRLTEQCQGLIESYHELHGYTCLPDILWKARLGPFIENHREFRQLLKKASTTRSAKKSNQGFVRIATTILSLEILASSFAGWSAIYPEAGLTAHALLKRYAQSPHMPLMEFYLYPPKYVSAAAIAALALPLNRPTSEAELYRASTPELSGEKLALNYVTAIRQSRDGSLPQTASIA</sequence>
<dbReference type="OrthoDB" id="8218699at2"/>
<reference evidence="1 2" key="1">
    <citation type="submission" date="2016-11" db="EMBL/GenBank/DDBJ databases">
        <authorList>
            <person name="Jaros S."/>
            <person name="Januszkiewicz K."/>
            <person name="Wedrychowicz H."/>
        </authorList>
    </citation>
    <scope>NUCLEOTIDE SEQUENCE [LARGE SCALE GENOMIC DNA]</scope>
    <source>
        <strain evidence="1 2">GAS138</strain>
    </source>
</reference>
<organism evidence="1 2">
    <name type="scientific">Bradyrhizobium erythrophlei</name>
    <dbReference type="NCBI Taxonomy" id="1437360"/>
    <lineage>
        <taxon>Bacteria</taxon>
        <taxon>Pseudomonadati</taxon>
        <taxon>Pseudomonadota</taxon>
        <taxon>Alphaproteobacteria</taxon>
        <taxon>Hyphomicrobiales</taxon>
        <taxon>Nitrobacteraceae</taxon>
        <taxon>Bradyrhizobium</taxon>
    </lineage>
</organism>
<evidence type="ECO:0000313" key="2">
    <source>
        <dbReference type="Proteomes" id="UP000189796"/>
    </source>
</evidence>
<dbReference type="RefSeq" id="WP_079605292.1">
    <property type="nucleotide sequence ID" value="NZ_LT670817.1"/>
</dbReference>
<dbReference type="EMBL" id="LT670817">
    <property type="protein sequence ID" value="SHH94598.1"/>
    <property type="molecule type" value="Genomic_DNA"/>
</dbReference>
<name>A0A1M5X518_9BRAD</name>
<proteinExistence type="predicted"/>
<dbReference type="AlphaFoldDB" id="A0A1M5X518"/>
<accession>A0A1M5X518</accession>
<gene>
    <name evidence="1" type="ORF">SAMN05443248_7006</name>
</gene>